<evidence type="ECO:0000313" key="1">
    <source>
        <dbReference type="EMBL" id="PCG15743.1"/>
    </source>
</evidence>
<accession>A0A2A4ID57</accession>
<reference evidence="1 2" key="1">
    <citation type="submission" date="2017-09" db="EMBL/GenBank/DDBJ databases">
        <title>Sphingomonas adhaesiva DSM 7418, whole genome shotgun sequence.</title>
        <authorList>
            <person name="Feng G."/>
            <person name="Zhu H."/>
        </authorList>
    </citation>
    <scope>NUCLEOTIDE SEQUENCE [LARGE SCALE GENOMIC DNA]</scope>
    <source>
        <strain evidence="1 2">DSM 7418</strain>
    </source>
</reference>
<comment type="caution">
    <text evidence="1">The sequence shown here is derived from an EMBL/GenBank/DDBJ whole genome shotgun (WGS) entry which is preliminary data.</text>
</comment>
<dbReference type="RefSeq" id="WP_066707058.1">
    <property type="nucleotide sequence ID" value="NZ_JBHIWA010000042.1"/>
</dbReference>
<proteinExistence type="predicted"/>
<name>A0A2A4ID57_9SPHN</name>
<gene>
    <name evidence="1" type="ORF">COA07_01810</name>
</gene>
<sequence length="280" mass="31733">MIAVPHDIEPMLAWGYWLRIEPMANGTRLVDEAGGSWTTLRSAFWSGRLNLPLRPSPDHGVEPQPDEVSIELLHSFLASAVVMPDPRKWERTAELFRREWQMAEAYRLFLVGLGMVAADKAQACAGELTAEGVSALRMLDATRPDRVRHVRPCQRSVDLLIDIERSPIVDEAQLERLERIAAGWDYHFARRDIGTSSSIILLAPTDGPVSVRKTVWSISFPDPARRDAFYAWLCTRVDRWPEWAKIAKEYVAVDQLTPYLLSLMTEAIAPWPADTTMRGR</sequence>
<evidence type="ECO:0000313" key="2">
    <source>
        <dbReference type="Proteomes" id="UP000218323"/>
    </source>
</evidence>
<dbReference type="Proteomes" id="UP000218323">
    <property type="component" value="Unassembled WGS sequence"/>
</dbReference>
<keyword evidence="2" id="KW-1185">Reference proteome</keyword>
<organism evidence="1 2">
    <name type="scientific">Sphingomonas adhaesiva</name>
    <dbReference type="NCBI Taxonomy" id="28212"/>
    <lineage>
        <taxon>Bacteria</taxon>
        <taxon>Pseudomonadati</taxon>
        <taxon>Pseudomonadota</taxon>
        <taxon>Alphaproteobacteria</taxon>
        <taxon>Sphingomonadales</taxon>
        <taxon>Sphingomonadaceae</taxon>
        <taxon>Sphingomonas</taxon>
    </lineage>
</organism>
<protein>
    <submittedName>
        <fullName evidence="1">Uncharacterized protein</fullName>
    </submittedName>
</protein>
<dbReference type="AlphaFoldDB" id="A0A2A4ID57"/>
<dbReference type="EMBL" id="NWVC01000001">
    <property type="protein sequence ID" value="PCG15743.1"/>
    <property type="molecule type" value="Genomic_DNA"/>
</dbReference>